<evidence type="ECO:0000256" key="1">
    <source>
        <dbReference type="SAM" id="MobiDB-lite"/>
    </source>
</evidence>
<keyword evidence="3" id="KW-1185">Reference proteome</keyword>
<sequence>MDAVRKAVGAQWQRKVQDRRKWKTSAEGYILQWIDKASKKQAADCAATDQSESDYVTGIPPGRGDGREGMGTVKGVPCLV</sequence>
<evidence type="ECO:0000313" key="3">
    <source>
        <dbReference type="Proteomes" id="UP000735302"/>
    </source>
</evidence>
<feature type="region of interest" description="Disordered" evidence="1">
    <location>
        <begin position="52"/>
        <end position="72"/>
    </location>
</feature>
<protein>
    <submittedName>
        <fullName evidence="2">Uncharacterized protein</fullName>
    </submittedName>
</protein>
<reference evidence="2 3" key="1">
    <citation type="journal article" date="2021" name="Elife">
        <title>Chloroplast acquisition without the gene transfer in kleptoplastic sea slugs, Plakobranchus ocellatus.</title>
        <authorList>
            <person name="Maeda T."/>
            <person name="Takahashi S."/>
            <person name="Yoshida T."/>
            <person name="Shimamura S."/>
            <person name="Takaki Y."/>
            <person name="Nagai Y."/>
            <person name="Toyoda A."/>
            <person name="Suzuki Y."/>
            <person name="Arimoto A."/>
            <person name="Ishii H."/>
            <person name="Satoh N."/>
            <person name="Nishiyama T."/>
            <person name="Hasebe M."/>
            <person name="Maruyama T."/>
            <person name="Minagawa J."/>
            <person name="Obokata J."/>
            <person name="Shigenobu S."/>
        </authorList>
    </citation>
    <scope>NUCLEOTIDE SEQUENCE [LARGE SCALE GENOMIC DNA]</scope>
</reference>
<dbReference type="Proteomes" id="UP000735302">
    <property type="component" value="Unassembled WGS sequence"/>
</dbReference>
<name>A0AAV4C109_9GAST</name>
<gene>
    <name evidence="2" type="ORF">PoB_005155600</name>
</gene>
<accession>A0AAV4C109</accession>
<proteinExistence type="predicted"/>
<comment type="caution">
    <text evidence="2">The sequence shown here is derived from an EMBL/GenBank/DDBJ whole genome shotgun (WGS) entry which is preliminary data.</text>
</comment>
<organism evidence="2 3">
    <name type="scientific">Plakobranchus ocellatus</name>
    <dbReference type="NCBI Taxonomy" id="259542"/>
    <lineage>
        <taxon>Eukaryota</taxon>
        <taxon>Metazoa</taxon>
        <taxon>Spiralia</taxon>
        <taxon>Lophotrochozoa</taxon>
        <taxon>Mollusca</taxon>
        <taxon>Gastropoda</taxon>
        <taxon>Heterobranchia</taxon>
        <taxon>Euthyneura</taxon>
        <taxon>Panpulmonata</taxon>
        <taxon>Sacoglossa</taxon>
        <taxon>Placobranchoidea</taxon>
        <taxon>Plakobranchidae</taxon>
        <taxon>Plakobranchus</taxon>
    </lineage>
</organism>
<evidence type="ECO:0000313" key="2">
    <source>
        <dbReference type="EMBL" id="GFO25051.1"/>
    </source>
</evidence>
<dbReference type="AlphaFoldDB" id="A0AAV4C109"/>
<dbReference type="EMBL" id="BLXT01005682">
    <property type="protein sequence ID" value="GFO25051.1"/>
    <property type="molecule type" value="Genomic_DNA"/>
</dbReference>